<evidence type="ECO:0000256" key="9">
    <source>
        <dbReference type="ARBA" id="ARBA00023268"/>
    </source>
</evidence>
<dbReference type="InterPro" id="IPR006076">
    <property type="entry name" value="FAD-dep_OxRdtase"/>
</dbReference>
<feature type="domain" description="FAD dependent oxidoreductase" evidence="12">
    <location>
        <begin position="333"/>
        <end position="697"/>
    </location>
</feature>
<keyword evidence="15" id="KW-1185">Reference proteome</keyword>
<comment type="catalytic activity">
    <reaction evidence="10">
        <text>5-aminomethyl-2-thiouridine(34) in tRNA + S-adenosyl-L-methionine = 5-methylaminomethyl-2-thiouridine(34) in tRNA + S-adenosyl-L-homocysteine + H(+)</text>
        <dbReference type="Rhea" id="RHEA:19569"/>
        <dbReference type="Rhea" id="RHEA-COMP:10195"/>
        <dbReference type="Rhea" id="RHEA-COMP:10197"/>
        <dbReference type="ChEBI" id="CHEBI:15378"/>
        <dbReference type="ChEBI" id="CHEBI:57856"/>
        <dbReference type="ChEBI" id="CHEBI:59789"/>
        <dbReference type="ChEBI" id="CHEBI:74454"/>
        <dbReference type="ChEBI" id="CHEBI:74455"/>
        <dbReference type="EC" id="2.1.1.61"/>
    </reaction>
</comment>
<dbReference type="Gene3D" id="3.40.50.150">
    <property type="entry name" value="Vaccinia Virus protein VP39"/>
    <property type="match status" value="1"/>
</dbReference>
<feature type="region of interest" description="FAD-dependent cmnm(5)s(2)U34 oxidoreductase" evidence="10">
    <location>
        <begin position="336"/>
        <end position="723"/>
    </location>
</feature>
<keyword evidence="1 10" id="KW-0963">Cytoplasm</keyword>
<dbReference type="InterPro" id="IPR029063">
    <property type="entry name" value="SAM-dependent_MTases_sf"/>
</dbReference>
<dbReference type="InterPro" id="IPR023032">
    <property type="entry name" value="tRNA_MAMT_biosynth_bifunc_MnmC"/>
</dbReference>
<dbReference type="Gene3D" id="3.30.9.10">
    <property type="entry name" value="D-Amino Acid Oxidase, subunit A, domain 2"/>
    <property type="match status" value="1"/>
</dbReference>
<evidence type="ECO:0000313" key="15">
    <source>
        <dbReference type="Proteomes" id="UP000606724"/>
    </source>
</evidence>
<evidence type="ECO:0000256" key="6">
    <source>
        <dbReference type="ARBA" id="ARBA00022694"/>
    </source>
</evidence>
<dbReference type="Pfam" id="PF01266">
    <property type="entry name" value="DAO"/>
    <property type="match status" value="1"/>
</dbReference>
<dbReference type="Gene3D" id="3.50.50.60">
    <property type="entry name" value="FAD/NAD(P)-binding domain"/>
    <property type="match status" value="1"/>
</dbReference>
<accession>A0ABR8RGS0</accession>
<evidence type="ECO:0000256" key="11">
    <source>
        <dbReference type="SAM" id="MobiDB-lite"/>
    </source>
</evidence>
<evidence type="ECO:0000256" key="7">
    <source>
        <dbReference type="ARBA" id="ARBA00022827"/>
    </source>
</evidence>
<keyword evidence="2 10" id="KW-0489">Methyltransferase</keyword>
<comment type="similarity">
    <text evidence="10">In the C-terminal section; belongs to the DAO family.</text>
</comment>
<keyword evidence="8 10" id="KW-0560">Oxidoreductase</keyword>
<comment type="subcellular location">
    <subcellularLocation>
        <location evidence="10">Cytoplasm</location>
    </subcellularLocation>
</comment>
<keyword evidence="3 10" id="KW-0285">Flavoprotein</keyword>
<keyword evidence="6 10" id="KW-0819">tRNA processing</keyword>
<dbReference type="PANTHER" id="PTHR13847:SF283">
    <property type="entry name" value="TRNA 5-METHYLAMINOMETHYL-2-THIOURIDINE BIOSYNTHESIS BIFUNCTIONAL PROTEIN MNMC"/>
    <property type="match status" value="1"/>
</dbReference>
<dbReference type="HAMAP" id="MF_01102">
    <property type="entry name" value="MnmC"/>
    <property type="match status" value="1"/>
</dbReference>
<dbReference type="EC" id="2.1.1.61" evidence="10"/>
<evidence type="ECO:0000259" key="12">
    <source>
        <dbReference type="Pfam" id="PF01266"/>
    </source>
</evidence>
<protein>
    <recommendedName>
        <fullName evidence="10">tRNA 5-methylaminomethyl-2-thiouridine biosynthesis bifunctional protein MnmC</fullName>
        <shortName evidence="10">tRNA mnm(5)s(2)U biosynthesis bifunctional protein</shortName>
    </recommendedName>
    <domain>
        <recommendedName>
            <fullName evidence="10">tRNA (mnm(5)s(2)U34)-methyltransferase</fullName>
            <ecNumber evidence="10">2.1.1.61</ecNumber>
        </recommendedName>
    </domain>
    <domain>
        <recommendedName>
            <fullName evidence="10">FAD-dependent cmnm(5)s(2)U34 oxidoreductase</fullName>
            <ecNumber evidence="10">1.5.-.-</ecNumber>
        </recommendedName>
    </domain>
</protein>
<name>A0ABR8RGS0_9GAMM</name>
<keyword evidence="9 10" id="KW-0511">Multifunctional enzyme</keyword>
<comment type="caution">
    <text evidence="14">The sequence shown here is derived from an EMBL/GenBank/DDBJ whole genome shotgun (WGS) entry which is preliminary data.</text>
</comment>
<keyword evidence="4 10" id="KW-0808">Transferase</keyword>
<dbReference type="NCBIfam" id="NF033855">
    <property type="entry name" value="tRNA_MNMC2"/>
    <property type="match status" value="1"/>
</dbReference>
<dbReference type="EC" id="1.5.-.-" evidence="10"/>
<sequence>MSKFVSKPESKPAISKPTSTSLATYKKATKPPKKPAPPDVITPAKIGWQTDDAGNQVPVSGEFGDVYFSHADGLAESRHVFLAHNQLPERLANLADKQCFTIAELGFGTGLNFLATWQLWRELRAQQPQLTSARLHFITTEKYPIPLNDLTQILALWAQRAPELAELIKELLANYPPLIAGCHRLNFIDDNITLDIWLGDAGDSLASLASFESLATLNTETAINRPYVDAWFLDGFAPSCNESLWAESIFTQMQRLSRTGTTAATYSCAGIVKRGLQAHGFSIKKVKGFGRKREMLTAAMADNTEFLPDSLALNDDNNICVLPHPHDHTPNHTVVIGAGVAGLLTAWTLANRGVAVSIVDKVAPLAGASGNPRALLAPNMTPIHHVYEHLHSIGYLYSGRLYRYFNRQAALQQTPLILEQTGALDLLIKTNIGTVQIADYPNEMATTVTIEEAQQLSGLKTKDLTDNLYLPKSGLVNPQALKTLILKHSNINYQQLSVTDIKEAANKVTVIGEKESGIDGQSSVTICADNIVICAAYESHQLDKRIVECRTIRGQLSWFTPTAEQVAGLPKLPLKYSGYCAPFIGQSGDAEINNIRDNEPQFLLGASFVDADASIDIREEENQQNYDKLLEDIPELSNVLPDDTSAWQARAGVRTQTIDYHPLVGRLAQSRRIWTLSAMGAKGYALAPICAEALADMMLGCFPPLSVVMLGRLSSNRARLHKA</sequence>
<evidence type="ECO:0000256" key="4">
    <source>
        <dbReference type="ARBA" id="ARBA00022679"/>
    </source>
</evidence>
<comment type="function">
    <text evidence="10">Catalyzes the last two steps in the biosynthesis of 5-methylaminomethyl-2-thiouridine (mnm(5)s(2)U) at the wobble position (U34) in tRNA. Catalyzes the FAD-dependent demodification of cmnm(5)s(2)U34 to nm(5)s(2)U34, followed by the transfer of a methyl group from S-adenosyl-L-methionine to nm(5)s(2)U34, to form mnm(5)s(2)U34.</text>
</comment>
<comment type="similarity">
    <text evidence="10">In the N-terminal section; belongs to the methyltransferase superfamily. tRNA (mnm(5)s(2)U34)-methyltransferase family.</text>
</comment>
<keyword evidence="7 10" id="KW-0274">FAD</keyword>
<gene>
    <name evidence="14" type="primary">mnmD</name>
    <name evidence="10" type="synonym">mnmC</name>
    <name evidence="14" type="ORF">H9653_03070</name>
</gene>
<evidence type="ECO:0000256" key="5">
    <source>
        <dbReference type="ARBA" id="ARBA00022691"/>
    </source>
</evidence>
<feature type="region of interest" description="tRNA (mnm(5)s(2)U34)-methyltransferase" evidence="10">
    <location>
        <begin position="1"/>
        <end position="301"/>
    </location>
</feature>
<organism evidence="14 15">
    <name type="scientific">Psychrobacter communis</name>
    <dbReference type="NCBI Taxonomy" id="2762238"/>
    <lineage>
        <taxon>Bacteria</taxon>
        <taxon>Pseudomonadati</taxon>
        <taxon>Pseudomonadota</taxon>
        <taxon>Gammaproteobacteria</taxon>
        <taxon>Moraxellales</taxon>
        <taxon>Moraxellaceae</taxon>
        <taxon>Psychrobacter</taxon>
    </lineage>
</organism>
<dbReference type="PANTHER" id="PTHR13847">
    <property type="entry name" value="SARCOSINE DEHYDROGENASE-RELATED"/>
    <property type="match status" value="1"/>
</dbReference>
<dbReference type="InterPro" id="IPR008471">
    <property type="entry name" value="MnmC-like_methylTransf"/>
</dbReference>
<comment type="cofactor">
    <cofactor evidence="10">
        <name>FAD</name>
        <dbReference type="ChEBI" id="CHEBI:57692"/>
    </cofactor>
</comment>
<dbReference type="SUPFAM" id="SSF51971">
    <property type="entry name" value="Nucleotide-binding domain"/>
    <property type="match status" value="1"/>
</dbReference>
<evidence type="ECO:0000313" key="14">
    <source>
        <dbReference type="EMBL" id="MBD7947010.1"/>
    </source>
</evidence>
<dbReference type="InterPro" id="IPR036188">
    <property type="entry name" value="FAD/NAD-bd_sf"/>
</dbReference>
<evidence type="ECO:0000256" key="8">
    <source>
        <dbReference type="ARBA" id="ARBA00023002"/>
    </source>
</evidence>
<feature type="domain" description="MnmC-like methyltransferase" evidence="13">
    <location>
        <begin position="162"/>
        <end position="300"/>
    </location>
</feature>
<evidence type="ECO:0000259" key="13">
    <source>
        <dbReference type="Pfam" id="PF05430"/>
    </source>
</evidence>
<proteinExistence type="inferred from homology"/>
<evidence type="ECO:0000256" key="2">
    <source>
        <dbReference type="ARBA" id="ARBA00022603"/>
    </source>
</evidence>
<dbReference type="Pfam" id="PF05430">
    <property type="entry name" value="Methyltransf_30"/>
    <property type="match status" value="1"/>
</dbReference>
<dbReference type="RefSeq" id="WP_191690379.1">
    <property type="nucleotide sequence ID" value="NZ_JACSQR010000005.1"/>
</dbReference>
<reference evidence="14 15" key="1">
    <citation type="submission" date="2020-08" db="EMBL/GenBank/DDBJ databases">
        <title>A Genomic Blueprint of the Chicken Gut Microbiome.</title>
        <authorList>
            <person name="Gilroy R."/>
            <person name="Ravi A."/>
            <person name="Getino M."/>
            <person name="Pursley I."/>
            <person name="Horton D.L."/>
            <person name="Alikhan N.-F."/>
            <person name="Baker D."/>
            <person name="Gharbi K."/>
            <person name="Hall N."/>
            <person name="Watson M."/>
            <person name="Adriaenssens E.M."/>
            <person name="Foster-Nyarko E."/>
            <person name="Jarju S."/>
            <person name="Secka A."/>
            <person name="Antonio M."/>
            <person name="Oren A."/>
            <person name="Chaudhuri R."/>
            <person name="La Ragione R.M."/>
            <person name="Hildebrand F."/>
            <person name="Pallen M.J."/>
        </authorList>
    </citation>
    <scope>NUCLEOTIDE SEQUENCE [LARGE SCALE GENOMIC DNA]</scope>
    <source>
        <strain evidence="14 15">Sa4CVA2</strain>
    </source>
</reference>
<dbReference type="InterPro" id="IPR047785">
    <property type="entry name" value="tRNA_MNMC2"/>
</dbReference>
<dbReference type="NCBIfam" id="TIGR03197">
    <property type="entry name" value="MnmC_Cterm"/>
    <property type="match status" value="1"/>
</dbReference>
<evidence type="ECO:0000256" key="10">
    <source>
        <dbReference type="HAMAP-Rule" id="MF_01102"/>
    </source>
</evidence>
<evidence type="ECO:0000256" key="3">
    <source>
        <dbReference type="ARBA" id="ARBA00022630"/>
    </source>
</evidence>
<dbReference type="InterPro" id="IPR017610">
    <property type="entry name" value="tRNA_S-uridine_synth_MnmC_C"/>
</dbReference>
<keyword evidence="5 10" id="KW-0949">S-adenosyl-L-methionine</keyword>
<dbReference type="EMBL" id="JACSQR010000005">
    <property type="protein sequence ID" value="MBD7947010.1"/>
    <property type="molecule type" value="Genomic_DNA"/>
</dbReference>
<evidence type="ECO:0000256" key="1">
    <source>
        <dbReference type="ARBA" id="ARBA00022490"/>
    </source>
</evidence>
<feature type="region of interest" description="Disordered" evidence="11">
    <location>
        <begin position="1"/>
        <end position="41"/>
    </location>
</feature>
<dbReference type="Proteomes" id="UP000606724">
    <property type="component" value="Unassembled WGS sequence"/>
</dbReference>
<feature type="compositionally biased region" description="Basic and acidic residues" evidence="11">
    <location>
        <begin position="1"/>
        <end position="10"/>
    </location>
</feature>